<sequence length="167" mass="19249">MKENQEISHKKVEYQYQDSIKNFKSLSMVDDGGKIGDLFDSTKKENQQVLSCDDKQGEYQYQDSIKKFRSLSMVDDEDKRGNLFVESEKLGLSGREKLKRHWREVGGRVFVPDRWGHEGSLREWMDCSSFDNILAPKGLKSAREALMSQGKRARSGSTSRMLEIRSS</sequence>
<feature type="region of interest" description="Disordered" evidence="1">
    <location>
        <begin position="145"/>
        <end position="167"/>
    </location>
</feature>
<dbReference type="GeneID" id="107004082"/>
<organism evidence="2 3">
    <name type="scientific">Solanum pennellii</name>
    <name type="common">Tomato</name>
    <name type="synonym">Lycopersicon pennellii</name>
    <dbReference type="NCBI Taxonomy" id="28526"/>
    <lineage>
        <taxon>Eukaryota</taxon>
        <taxon>Viridiplantae</taxon>
        <taxon>Streptophyta</taxon>
        <taxon>Embryophyta</taxon>
        <taxon>Tracheophyta</taxon>
        <taxon>Spermatophyta</taxon>
        <taxon>Magnoliopsida</taxon>
        <taxon>eudicotyledons</taxon>
        <taxon>Gunneridae</taxon>
        <taxon>Pentapetalae</taxon>
        <taxon>asterids</taxon>
        <taxon>lamiids</taxon>
        <taxon>Solanales</taxon>
        <taxon>Solanaceae</taxon>
        <taxon>Solanoideae</taxon>
        <taxon>Solaneae</taxon>
        <taxon>Solanum</taxon>
        <taxon>Solanum subgen. Lycopersicon</taxon>
    </lineage>
</organism>
<dbReference type="PANTHER" id="PTHR34207">
    <property type="entry name" value="PROTEIN BIC1"/>
    <property type="match status" value="1"/>
</dbReference>
<dbReference type="PANTHER" id="PTHR34207:SF16">
    <property type="match status" value="1"/>
</dbReference>
<evidence type="ECO:0000313" key="2">
    <source>
        <dbReference type="Proteomes" id="UP000694930"/>
    </source>
</evidence>
<keyword evidence="2" id="KW-1185">Reference proteome</keyword>
<dbReference type="CDD" id="cd22645">
    <property type="entry name" value="BIC1_CID"/>
    <property type="match status" value="1"/>
</dbReference>
<gene>
    <name evidence="3" type="primary">LOC107004082</name>
</gene>
<dbReference type="RefSeq" id="XP_015057797.1">
    <property type="nucleotide sequence ID" value="XM_015202311.2"/>
</dbReference>
<proteinExistence type="predicted"/>
<accession>A0ABM1FJF3</accession>
<reference evidence="2" key="1">
    <citation type="journal article" date="2014" name="Nat. Genet.">
        <title>The genome of the stress-tolerant wild tomato species Solanum pennellii.</title>
        <authorList>
            <person name="Bolger A."/>
            <person name="Scossa F."/>
            <person name="Bolger M.E."/>
            <person name="Lanz C."/>
            <person name="Maumus F."/>
            <person name="Tohge T."/>
            <person name="Quesneville H."/>
            <person name="Alseekh S."/>
            <person name="Sorensen I."/>
            <person name="Lichtenstein G."/>
            <person name="Fich E.A."/>
            <person name="Conte M."/>
            <person name="Keller H."/>
            <person name="Schneeberger K."/>
            <person name="Schwacke R."/>
            <person name="Ofner I."/>
            <person name="Vrebalov J."/>
            <person name="Xu Y."/>
            <person name="Osorio S."/>
            <person name="Aflitos S.A."/>
            <person name="Schijlen E."/>
            <person name="Jimenez-Gomez J.M."/>
            <person name="Ryngajllo M."/>
            <person name="Kimura S."/>
            <person name="Kumar R."/>
            <person name="Koenig D."/>
            <person name="Headland L.R."/>
            <person name="Maloof J.N."/>
            <person name="Sinha N."/>
            <person name="van Ham R.C."/>
            <person name="Lankhorst R.K."/>
            <person name="Mao L."/>
            <person name="Vogel A."/>
            <person name="Arsova B."/>
            <person name="Panstruga R."/>
            <person name="Fei Z."/>
            <person name="Rose J.K."/>
            <person name="Zamir D."/>
            <person name="Carrari F."/>
            <person name="Giovannoni J.J."/>
            <person name="Weigel D."/>
            <person name="Usadel B."/>
            <person name="Fernie A.R."/>
        </authorList>
    </citation>
    <scope>NUCLEOTIDE SEQUENCE [LARGE SCALE GENOMIC DNA]</scope>
    <source>
        <strain evidence="2">cv. LA0716</strain>
    </source>
</reference>
<name>A0ABM1FJF3_SOLPN</name>
<dbReference type="Proteomes" id="UP000694930">
    <property type="component" value="Chromosome 11"/>
</dbReference>
<evidence type="ECO:0000313" key="3">
    <source>
        <dbReference type="RefSeq" id="XP_015057797.1"/>
    </source>
</evidence>
<reference evidence="3" key="2">
    <citation type="submission" date="2025-08" db="UniProtKB">
        <authorList>
            <consortium name="RefSeq"/>
        </authorList>
    </citation>
    <scope>IDENTIFICATION</scope>
</reference>
<protein>
    <submittedName>
        <fullName evidence="3">Protein BIC1</fullName>
    </submittedName>
</protein>
<dbReference type="InterPro" id="IPR040374">
    <property type="entry name" value="BIC"/>
</dbReference>
<evidence type="ECO:0000256" key="1">
    <source>
        <dbReference type="SAM" id="MobiDB-lite"/>
    </source>
</evidence>